<keyword evidence="1" id="KW-0732">Signal</keyword>
<reference evidence="2 3" key="1">
    <citation type="journal article" date="2018" name="Genome Announc.">
        <title>Draft Genome Sequence of "Candidatus Phycosocius bacilliformis," an Alphaproteobacterial Ectosymbiont of the Hydrocarbon-Producing Green Alga Botryococcus braunii.</title>
        <authorList>
            <person name="Tanabe Y."/>
            <person name="Yamaguchi H."/>
            <person name="Watanabe M.M."/>
        </authorList>
    </citation>
    <scope>NUCLEOTIDE SEQUENCE [LARGE SCALE GENOMIC DNA]</scope>
    <source>
        <strain evidence="2 3">BOTRYCO-2</strain>
    </source>
</reference>
<organism evidence="2 3">
    <name type="scientific">Candidatus Phycosocius bacilliformis</name>
    <dbReference type="NCBI Taxonomy" id="1445552"/>
    <lineage>
        <taxon>Bacteria</taxon>
        <taxon>Pseudomonadati</taxon>
        <taxon>Pseudomonadota</taxon>
        <taxon>Alphaproteobacteria</taxon>
        <taxon>Caulobacterales</taxon>
        <taxon>Caulobacterales incertae sedis</taxon>
        <taxon>Candidatus Phycosocius</taxon>
    </lineage>
</organism>
<dbReference type="InterPro" id="IPR045767">
    <property type="entry name" value="DUF6134"/>
</dbReference>
<proteinExistence type="predicted"/>
<sequence>MRRVSLTVLTGLMAAGLMVAPVEAATPGRTEFEILMNGKPVGRHIVTVSKNADTTLVRVAIDMAGRVGPISFTYRHRCEEAWMGDQLASLNCTDQENRSVKTVTANRKGNALEVNGTGFKGNLPASLLPSSWWRASTINQTNLIDSRDGKLSKVRVSRVGDDVINVAGTNVRAGHYRMRGAVNTDLWYDASGRWVRTAFKIAGQSFDYRKLTPVAGSPRE</sequence>
<evidence type="ECO:0000313" key="2">
    <source>
        <dbReference type="EMBL" id="GBF57631.1"/>
    </source>
</evidence>
<comment type="caution">
    <text evidence="2">The sequence shown here is derived from an EMBL/GenBank/DDBJ whole genome shotgun (WGS) entry which is preliminary data.</text>
</comment>
<feature type="chain" id="PRO_5015142777" evidence="1">
    <location>
        <begin position="25"/>
        <end position="220"/>
    </location>
</feature>
<accession>A0A2P2E990</accession>
<dbReference type="Pfam" id="PF19630">
    <property type="entry name" value="DUF6134"/>
    <property type="match status" value="1"/>
</dbReference>
<name>A0A2P2E990_9PROT</name>
<dbReference type="AlphaFoldDB" id="A0A2P2E990"/>
<dbReference type="EMBL" id="BFBR01000003">
    <property type="protein sequence ID" value="GBF57631.1"/>
    <property type="molecule type" value="Genomic_DNA"/>
</dbReference>
<gene>
    <name evidence="2" type="ORF">PbB2_01300</name>
</gene>
<evidence type="ECO:0000313" key="3">
    <source>
        <dbReference type="Proteomes" id="UP000245086"/>
    </source>
</evidence>
<evidence type="ECO:0000256" key="1">
    <source>
        <dbReference type="SAM" id="SignalP"/>
    </source>
</evidence>
<protein>
    <submittedName>
        <fullName evidence="2">Uncharacterized protein</fullName>
    </submittedName>
</protein>
<feature type="signal peptide" evidence="1">
    <location>
        <begin position="1"/>
        <end position="24"/>
    </location>
</feature>
<keyword evidence="3" id="KW-1185">Reference proteome</keyword>
<dbReference type="Proteomes" id="UP000245086">
    <property type="component" value="Unassembled WGS sequence"/>
</dbReference>